<dbReference type="AlphaFoldDB" id="A0A915PRT1"/>
<evidence type="ECO:0000259" key="3">
    <source>
        <dbReference type="SMART" id="SM00337"/>
    </source>
</evidence>
<dbReference type="Pfam" id="PF00452">
    <property type="entry name" value="Bcl-2"/>
    <property type="match status" value="1"/>
</dbReference>
<evidence type="ECO:0000256" key="2">
    <source>
        <dbReference type="ARBA" id="ARBA00022703"/>
    </source>
</evidence>
<evidence type="ECO:0000313" key="4">
    <source>
        <dbReference type="Proteomes" id="UP000887581"/>
    </source>
</evidence>
<accession>A0A915PRT1</accession>
<feature type="domain" description="Bcl-2 Bcl-2 homology region 1-3" evidence="3">
    <location>
        <begin position="67"/>
        <end position="155"/>
    </location>
</feature>
<sequence>MCVSGPVALKYDKYDERSSECSDFQEEIYCVQDFVADYIQYRLHIHGIRRIPDLIHPCRQDHHNDLIRAVALIFEEKHEEELRKMIVERFVCIYNETPAQMSYGRLIALIAFAGLIATRLSDMKRFEEVSLVMSYTSNFLHKRVTLTWPQDKRSWITFFDLARTIIKLNRKEKSEPKIEKREWRSAISRLAFFGSLFFRLGTVKSIEENANRLLKR</sequence>
<evidence type="ECO:0000256" key="1">
    <source>
        <dbReference type="ARBA" id="ARBA00009458"/>
    </source>
</evidence>
<dbReference type="SUPFAM" id="SSF56854">
    <property type="entry name" value="Bcl-2 inhibitors of programmed cell death"/>
    <property type="match status" value="1"/>
</dbReference>
<organism evidence="4 5">
    <name type="scientific">Setaria digitata</name>
    <dbReference type="NCBI Taxonomy" id="48799"/>
    <lineage>
        <taxon>Eukaryota</taxon>
        <taxon>Metazoa</taxon>
        <taxon>Ecdysozoa</taxon>
        <taxon>Nematoda</taxon>
        <taxon>Chromadorea</taxon>
        <taxon>Rhabditida</taxon>
        <taxon>Spirurina</taxon>
        <taxon>Spiruromorpha</taxon>
        <taxon>Filarioidea</taxon>
        <taxon>Setariidae</taxon>
        <taxon>Setaria</taxon>
    </lineage>
</organism>
<dbReference type="Gene3D" id="1.10.437.10">
    <property type="entry name" value="Blc2-like"/>
    <property type="match status" value="1"/>
</dbReference>
<dbReference type="Proteomes" id="UP000887581">
    <property type="component" value="Unplaced"/>
</dbReference>
<evidence type="ECO:0000313" key="5">
    <source>
        <dbReference type="WBParaSite" id="sdigi.contig358.g7720.t1"/>
    </source>
</evidence>
<reference evidence="5" key="1">
    <citation type="submission" date="2022-11" db="UniProtKB">
        <authorList>
            <consortium name="WormBaseParasite"/>
        </authorList>
    </citation>
    <scope>IDENTIFICATION</scope>
</reference>
<dbReference type="SMART" id="SM00337">
    <property type="entry name" value="BCL"/>
    <property type="match status" value="1"/>
</dbReference>
<dbReference type="InterPro" id="IPR002475">
    <property type="entry name" value="Bcl2-like"/>
</dbReference>
<comment type="similarity">
    <text evidence="1">Belongs to the Bcl-2 family.</text>
</comment>
<dbReference type="WBParaSite" id="sdigi.contig358.g7720.t1">
    <property type="protein sequence ID" value="sdigi.contig358.g7720.t1"/>
    <property type="gene ID" value="sdigi.contig358.g7720"/>
</dbReference>
<dbReference type="GO" id="GO:0006915">
    <property type="term" value="P:apoptotic process"/>
    <property type="evidence" value="ECO:0007669"/>
    <property type="project" value="UniProtKB-KW"/>
</dbReference>
<dbReference type="PROSITE" id="PS50062">
    <property type="entry name" value="BCL2_FAMILY"/>
    <property type="match status" value="1"/>
</dbReference>
<keyword evidence="2" id="KW-0053">Apoptosis</keyword>
<name>A0A915PRT1_9BILA</name>
<keyword evidence="4" id="KW-1185">Reference proteome</keyword>
<protein>
    <submittedName>
        <fullName evidence="5">Bcl-2 Bcl-2 homology region 1-3 domain-containing protein</fullName>
    </submittedName>
</protein>
<dbReference type="InterPro" id="IPR046371">
    <property type="entry name" value="Bcl-2_BH1-3"/>
</dbReference>
<dbReference type="InterPro" id="IPR036834">
    <property type="entry name" value="Bcl-2-like_sf"/>
</dbReference>
<proteinExistence type="inferred from homology"/>
<dbReference type="GO" id="GO:0042981">
    <property type="term" value="P:regulation of apoptotic process"/>
    <property type="evidence" value="ECO:0007669"/>
    <property type="project" value="InterPro"/>
</dbReference>